<feature type="signal peptide" evidence="1">
    <location>
        <begin position="1"/>
        <end position="20"/>
    </location>
</feature>
<name>A0ABY9WSC4_9BACT</name>
<dbReference type="EMBL" id="CP043494">
    <property type="protein sequence ID" value="WNG43911.1"/>
    <property type="molecule type" value="Genomic_DNA"/>
</dbReference>
<organism evidence="2 3">
    <name type="scientific">Archangium minus</name>
    <dbReference type="NCBI Taxonomy" id="83450"/>
    <lineage>
        <taxon>Bacteria</taxon>
        <taxon>Pseudomonadati</taxon>
        <taxon>Myxococcota</taxon>
        <taxon>Myxococcia</taxon>
        <taxon>Myxococcales</taxon>
        <taxon>Cystobacterineae</taxon>
        <taxon>Archangiaceae</taxon>
        <taxon>Archangium</taxon>
    </lineage>
</organism>
<accession>A0ABY9WSC4</accession>
<protein>
    <recommendedName>
        <fullName evidence="4">Lipoprotein</fullName>
    </recommendedName>
</protein>
<gene>
    <name evidence="2" type="ORF">F0U60_07255</name>
</gene>
<evidence type="ECO:0000256" key="1">
    <source>
        <dbReference type="SAM" id="SignalP"/>
    </source>
</evidence>
<dbReference type="PROSITE" id="PS51257">
    <property type="entry name" value="PROKAR_LIPOPROTEIN"/>
    <property type="match status" value="1"/>
</dbReference>
<feature type="chain" id="PRO_5045977022" description="Lipoprotein" evidence="1">
    <location>
        <begin position="21"/>
        <end position="141"/>
    </location>
</feature>
<reference evidence="2 3" key="1">
    <citation type="submission" date="2019-08" db="EMBL/GenBank/DDBJ databases">
        <title>Archangium and Cystobacter genomes.</title>
        <authorList>
            <person name="Chen I.-C.K."/>
            <person name="Wielgoss S."/>
        </authorList>
    </citation>
    <scope>NUCLEOTIDE SEQUENCE [LARGE SCALE GENOMIC DNA]</scope>
    <source>
        <strain evidence="2 3">Cbm 6</strain>
    </source>
</reference>
<evidence type="ECO:0008006" key="4">
    <source>
        <dbReference type="Google" id="ProtNLM"/>
    </source>
</evidence>
<keyword evidence="1" id="KW-0732">Signal</keyword>
<dbReference type="RefSeq" id="WP_395815758.1">
    <property type="nucleotide sequence ID" value="NZ_CP043494.1"/>
</dbReference>
<dbReference type="Proteomes" id="UP001611383">
    <property type="component" value="Chromosome"/>
</dbReference>
<keyword evidence="3" id="KW-1185">Reference proteome</keyword>
<sequence length="141" mass="15168">MTRTLLLLQVMSVLGCVACATTSSVTDGSRKPGGNVAWPSRKDVAEVSNLGAMDGPAALAASAALREVIQSFSAQSDVFAKCSSPAEALDVRVFKWRELYYVTVDERFDRCGGARNRFPGWFESYAVSPAGEVLARRGDSR</sequence>
<evidence type="ECO:0000313" key="2">
    <source>
        <dbReference type="EMBL" id="WNG43911.1"/>
    </source>
</evidence>
<proteinExistence type="predicted"/>
<evidence type="ECO:0000313" key="3">
    <source>
        <dbReference type="Proteomes" id="UP001611383"/>
    </source>
</evidence>